<keyword evidence="9" id="KW-1185">Reference proteome</keyword>
<keyword evidence="4 6" id="KW-1133">Transmembrane helix</keyword>
<name>A0ABW4YGR8_9BACL</name>
<comment type="subcellular location">
    <subcellularLocation>
        <location evidence="1">Cell membrane</location>
        <topology evidence="1">Single-pass membrane protein</topology>
    </subcellularLocation>
</comment>
<keyword evidence="3 6" id="KW-0812">Transmembrane</keyword>
<dbReference type="InterPro" id="IPR052027">
    <property type="entry name" value="PspC"/>
</dbReference>
<protein>
    <submittedName>
        <fullName evidence="8">PspC domain-containing protein</fullName>
    </submittedName>
</protein>
<keyword evidence="2" id="KW-1003">Cell membrane</keyword>
<evidence type="ECO:0000256" key="4">
    <source>
        <dbReference type="ARBA" id="ARBA00022989"/>
    </source>
</evidence>
<organism evidence="8 9">
    <name type="scientific">Paenibacillus yanchengensis</name>
    <dbReference type="NCBI Taxonomy" id="2035833"/>
    <lineage>
        <taxon>Bacteria</taxon>
        <taxon>Bacillati</taxon>
        <taxon>Bacillota</taxon>
        <taxon>Bacilli</taxon>
        <taxon>Bacillales</taxon>
        <taxon>Paenibacillaceae</taxon>
        <taxon>Paenibacillus</taxon>
    </lineage>
</organism>
<gene>
    <name evidence="8" type="ORF">ACFSJH_03935</name>
</gene>
<accession>A0ABW4YGR8</accession>
<keyword evidence="5 6" id="KW-0472">Membrane</keyword>
<evidence type="ECO:0000256" key="2">
    <source>
        <dbReference type="ARBA" id="ARBA00022475"/>
    </source>
</evidence>
<evidence type="ECO:0000256" key="1">
    <source>
        <dbReference type="ARBA" id="ARBA00004162"/>
    </source>
</evidence>
<evidence type="ECO:0000256" key="5">
    <source>
        <dbReference type="ARBA" id="ARBA00023136"/>
    </source>
</evidence>
<dbReference type="PANTHER" id="PTHR33885">
    <property type="entry name" value="PHAGE SHOCK PROTEIN C"/>
    <property type="match status" value="1"/>
</dbReference>
<dbReference type="Proteomes" id="UP001597362">
    <property type="component" value="Unassembled WGS sequence"/>
</dbReference>
<evidence type="ECO:0000313" key="9">
    <source>
        <dbReference type="Proteomes" id="UP001597362"/>
    </source>
</evidence>
<evidence type="ECO:0000259" key="7">
    <source>
        <dbReference type="Pfam" id="PF04024"/>
    </source>
</evidence>
<dbReference type="PANTHER" id="PTHR33885:SF3">
    <property type="entry name" value="PHAGE SHOCK PROTEIN C"/>
    <property type="match status" value="1"/>
</dbReference>
<evidence type="ECO:0000256" key="3">
    <source>
        <dbReference type="ARBA" id="ARBA00022692"/>
    </source>
</evidence>
<dbReference type="InterPro" id="IPR007168">
    <property type="entry name" value="Phageshock_PspC_N"/>
</dbReference>
<comment type="caution">
    <text evidence="8">The sequence shown here is derived from an EMBL/GenBank/DDBJ whole genome shotgun (WGS) entry which is preliminary data.</text>
</comment>
<evidence type="ECO:0000313" key="8">
    <source>
        <dbReference type="EMBL" id="MFD2114891.1"/>
    </source>
</evidence>
<dbReference type="EMBL" id="JBHUHO010000010">
    <property type="protein sequence ID" value="MFD2114891.1"/>
    <property type="molecule type" value="Genomic_DNA"/>
</dbReference>
<dbReference type="Pfam" id="PF04024">
    <property type="entry name" value="PspC"/>
    <property type="match status" value="1"/>
</dbReference>
<dbReference type="RefSeq" id="WP_377769916.1">
    <property type="nucleotide sequence ID" value="NZ_JBHUHO010000010.1"/>
</dbReference>
<feature type="domain" description="Phage shock protein PspC N-terminal" evidence="7">
    <location>
        <begin position="2"/>
        <end position="59"/>
    </location>
</feature>
<proteinExistence type="predicted"/>
<sequence length="74" mass="8420">MKKLYRSVTDKKLTGLCGGVGEYFNLDPTVIRVITLILTFFSVGTVLFIYLLASIFIPKSPYSHINDPSSYHYR</sequence>
<feature type="transmembrane region" description="Helical" evidence="6">
    <location>
        <begin position="30"/>
        <end position="53"/>
    </location>
</feature>
<evidence type="ECO:0000256" key="6">
    <source>
        <dbReference type="SAM" id="Phobius"/>
    </source>
</evidence>
<reference evidence="9" key="1">
    <citation type="journal article" date="2019" name="Int. J. Syst. Evol. Microbiol.">
        <title>The Global Catalogue of Microorganisms (GCM) 10K type strain sequencing project: providing services to taxonomists for standard genome sequencing and annotation.</title>
        <authorList>
            <consortium name="The Broad Institute Genomics Platform"/>
            <consortium name="The Broad Institute Genome Sequencing Center for Infectious Disease"/>
            <person name="Wu L."/>
            <person name="Ma J."/>
        </authorList>
    </citation>
    <scope>NUCLEOTIDE SEQUENCE [LARGE SCALE GENOMIC DNA]</scope>
    <source>
        <strain evidence="9">GH52</strain>
    </source>
</reference>